<organism evidence="1 2">
    <name type="scientific">Myotis myotis</name>
    <name type="common">Greater mouse-eared bat</name>
    <name type="synonym">Vespertilio myotis</name>
    <dbReference type="NCBI Taxonomy" id="51298"/>
    <lineage>
        <taxon>Eukaryota</taxon>
        <taxon>Metazoa</taxon>
        <taxon>Chordata</taxon>
        <taxon>Craniata</taxon>
        <taxon>Vertebrata</taxon>
        <taxon>Euteleostomi</taxon>
        <taxon>Mammalia</taxon>
        <taxon>Eutheria</taxon>
        <taxon>Laurasiatheria</taxon>
        <taxon>Chiroptera</taxon>
        <taxon>Yangochiroptera</taxon>
        <taxon>Vespertilionidae</taxon>
        <taxon>Myotis</taxon>
    </lineage>
</organism>
<evidence type="ECO:0000313" key="2">
    <source>
        <dbReference type="Proteomes" id="UP000527355"/>
    </source>
</evidence>
<sequence>MSPPKPHLRQLQRPWNTLPLPPSRSQVHIHPVPQLSLWQPSPHLSLCFVEHAWYYFWYVTIKNQGKLPRHPVIKWKIWKISQ</sequence>
<dbReference type="AlphaFoldDB" id="A0A7J8AKD1"/>
<comment type="caution">
    <text evidence="1">The sequence shown here is derived from an EMBL/GenBank/DDBJ whole genome shotgun (WGS) entry which is preliminary data.</text>
</comment>
<reference evidence="1 2" key="1">
    <citation type="journal article" date="2020" name="Nature">
        <title>Six reference-quality genomes reveal evolution of bat adaptations.</title>
        <authorList>
            <person name="Jebb D."/>
            <person name="Huang Z."/>
            <person name="Pippel M."/>
            <person name="Hughes G.M."/>
            <person name="Lavrichenko K."/>
            <person name="Devanna P."/>
            <person name="Winkler S."/>
            <person name="Jermiin L.S."/>
            <person name="Skirmuntt E.C."/>
            <person name="Katzourakis A."/>
            <person name="Burkitt-Gray L."/>
            <person name="Ray D.A."/>
            <person name="Sullivan K.A.M."/>
            <person name="Roscito J.G."/>
            <person name="Kirilenko B.M."/>
            <person name="Davalos L.M."/>
            <person name="Corthals A.P."/>
            <person name="Power M.L."/>
            <person name="Jones G."/>
            <person name="Ransome R.D."/>
            <person name="Dechmann D.K.N."/>
            <person name="Locatelli A.G."/>
            <person name="Puechmaille S.J."/>
            <person name="Fedrigo O."/>
            <person name="Jarvis E.D."/>
            <person name="Hiller M."/>
            <person name="Vernes S.C."/>
            <person name="Myers E.W."/>
            <person name="Teeling E.C."/>
        </authorList>
    </citation>
    <scope>NUCLEOTIDE SEQUENCE [LARGE SCALE GENOMIC DNA]</scope>
    <source>
        <strain evidence="1">MMyoMyo1</strain>
        <tissue evidence="1">Flight muscle</tissue>
    </source>
</reference>
<keyword evidence="2" id="KW-1185">Reference proteome</keyword>
<name>A0A7J8AKD1_MYOMY</name>
<accession>A0A7J8AKD1</accession>
<proteinExistence type="predicted"/>
<protein>
    <submittedName>
        <fullName evidence="1">Interleukin 15 receptor subunit alpha</fullName>
    </submittedName>
</protein>
<evidence type="ECO:0000313" key="1">
    <source>
        <dbReference type="EMBL" id="KAF6387057.1"/>
    </source>
</evidence>
<gene>
    <name evidence="1" type="ORF">mMyoMyo1_006734</name>
</gene>
<keyword evidence="1" id="KW-0675">Receptor</keyword>
<dbReference type="Proteomes" id="UP000527355">
    <property type="component" value="Unassembled WGS sequence"/>
</dbReference>
<dbReference type="EMBL" id="JABWUV010000001">
    <property type="protein sequence ID" value="KAF6387057.1"/>
    <property type="molecule type" value="Genomic_DNA"/>
</dbReference>